<organism evidence="2 3">
    <name type="scientific">Diploptera punctata</name>
    <name type="common">Pacific beetle cockroach</name>
    <dbReference type="NCBI Taxonomy" id="6984"/>
    <lineage>
        <taxon>Eukaryota</taxon>
        <taxon>Metazoa</taxon>
        <taxon>Ecdysozoa</taxon>
        <taxon>Arthropoda</taxon>
        <taxon>Hexapoda</taxon>
        <taxon>Insecta</taxon>
        <taxon>Pterygota</taxon>
        <taxon>Neoptera</taxon>
        <taxon>Polyneoptera</taxon>
        <taxon>Dictyoptera</taxon>
        <taxon>Blattodea</taxon>
        <taxon>Blaberoidea</taxon>
        <taxon>Blaberidae</taxon>
        <taxon>Diplopterinae</taxon>
        <taxon>Diploptera</taxon>
    </lineage>
</organism>
<dbReference type="AlphaFoldDB" id="A0AAD8ED69"/>
<reference evidence="2" key="1">
    <citation type="journal article" date="2023" name="IScience">
        <title>Live-bearing cockroach genome reveals convergent evolutionary mechanisms linked to viviparity in insects and beyond.</title>
        <authorList>
            <person name="Fouks B."/>
            <person name="Harrison M.C."/>
            <person name="Mikhailova A.A."/>
            <person name="Marchal E."/>
            <person name="English S."/>
            <person name="Carruthers M."/>
            <person name="Jennings E.C."/>
            <person name="Chiamaka E.L."/>
            <person name="Frigard R.A."/>
            <person name="Pippel M."/>
            <person name="Attardo G.M."/>
            <person name="Benoit J.B."/>
            <person name="Bornberg-Bauer E."/>
            <person name="Tobe S.S."/>
        </authorList>
    </citation>
    <scope>NUCLEOTIDE SEQUENCE</scope>
    <source>
        <strain evidence="2">Stay&amp;Tobe</strain>
    </source>
</reference>
<evidence type="ECO:0000313" key="3">
    <source>
        <dbReference type="Proteomes" id="UP001233999"/>
    </source>
</evidence>
<evidence type="ECO:0000256" key="1">
    <source>
        <dbReference type="SAM" id="Phobius"/>
    </source>
</evidence>
<evidence type="ECO:0000313" key="2">
    <source>
        <dbReference type="EMBL" id="KAJ9585494.1"/>
    </source>
</evidence>
<reference evidence="2" key="2">
    <citation type="submission" date="2023-05" db="EMBL/GenBank/DDBJ databases">
        <authorList>
            <person name="Fouks B."/>
        </authorList>
    </citation>
    <scope>NUCLEOTIDE SEQUENCE</scope>
    <source>
        <strain evidence="2">Stay&amp;Tobe</strain>
        <tissue evidence="2">Testes</tissue>
    </source>
</reference>
<sequence length="73" mass="8544">YPKVAKAKQCMYRYIFVSCIISTFINRSGIVVLRKLNTYNLTVIEYISIGHSCIREVDTTDMLYLDSAFSFRY</sequence>
<gene>
    <name evidence="2" type="ORF">L9F63_002695</name>
</gene>
<feature type="non-terminal residue" evidence="2">
    <location>
        <position position="1"/>
    </location>
</feature>
<comment type="caution">
    <text evidence="2">The sequence shown here is derived from an EMBL/GenBank/DDBJ whole genome shotgun (WGS) entry which is preliminary data.</text>
</comment>
<dbReference type="Proteomes" id="UP001233999">
    <property type="component" value="Unassembled WGS sequence"/>
</dbReference>
<keyword evidence="1" id="KW-0472">Membrane</keyword>
<dbReference type="EMBL" id="JASPKZ010007266">
    <property type="protein sequence ID" value="KAJ9585494.1"/>
    <property type="molecule type" value="Genomic_DNA"/>
</dbReference>
<name>A0AAD8ED69_DIPPU</name>
<keyword evidence="3" id="KW-1185">Reference proteome</keyword>
<keyword evidence="1" id="KW-1133">Transmembrane helix</keyword>
<accession>A0AAD8ED69</accession>
<feature type="transmembrane region" description="Helical" evidence="1">
    <location>
        <begin position="12"/>
        <end position="33"/>
    </location>
</feature>
<proteinExistence type="predicted"/>
<keyword evidence="1" id="KW-0812">Transmembrane</keyword>
<feature type="non-terminal residue" evidence="2">
    <location>
        <position position="73"/>
    </location>
</feature>
<protein>
    <submittedName>
        <fullName evidence="2">Uncharacterized protein</fullName>
    </submittedName>
</protein>